<keyword evidence="6" id="KW-0811">Translocation</keyword>
<dbReference type="PROSITE" id="PS01312">
    <property type="entry name" value="SECA"/>
    <property type="match status" value="1"/>
</dbReference>
<evidence type="ECO:0000313" key="9">
    <source>
        <dbReference type="EMBL" id="GFZ09819.1"/>
    </source>
</evidence>
<dbReference type="AlphaFoldDB" id="A0A7J0GG90"/>
<keyword evidence="1" id="KW-0813">Transport</keyword>
<evidence type="ECO:0000256" key="6">
    <source>
        <dbReference type="ARBA" id="ARBA00023010"/>
    </source>
</evidence>
<dbReference type="InterPro" id="IPR014018">
    <property type="entry name" value="SecA_motor_DEAD"/>
</dbReference>
<dbReference type="GO" id="GO:0016020">
    <property type="term" value="C:membrane"/>
    <property type="evidence" value="ECO:0007669"/>
    <property type="project" value="InterPro"/>
</dbReference>
<dbReference type="PROSITE" id="PS51196">
    <property type="entry name" value="SECA_MOTOR_DEAD"/>
    <property type="match status" value="1"/>
</dbReference>
<evidence type="ECO:0000256" key="7">
    <source>
        <dbReference type="ARBA" id="ARBA00023136"/>
    </source>
</evidence>
<keyword evidence="7" id="KW-0472">Membrane</keyword>
<dbReference type="InterPro" id="IPR020937">
    <property type="entry name" value="SecA_CS"/>
</dbReference>
<dbReference type="OrthoDB" id="27934at2759"/>
<evidence type="ECO:0000256" key="1">
    <source>
        <dbReference type="ARBA" id="ARBA00022448"/>
    </source>
</evidence>
<reference evidence="9 10" key="1">
    <citation type="submission" date="2019-07" db="EMBL/GenBank/DDBJ databases">
        <title>De Novo Assembly of kiwifruit Actinidia rufa.</title>
        <authorList>
            <person name="Sugita-Konishi S."/>
            <person name="Sato K."/>
            <person name="Mori E."/>
            <person name="Abe Y."/>
            <person name="Kisaki G."/>
            <person name="Hamano K."/>
            <person name="Suezawa K."/>
            <person name="Otani M."/>
            <person name="Fukuda T."/>
            <person name="Manabe T."/>
            <person name="Gomi K."/>
            <person name="Tabuchi M."/>
            <person name="Akimitsu K."/>
            <person name="Kataoka I."/>
        </authorList>
    </citation>
    <scope>NUCLEOTIDE SEQUENCE [LARGE SCALE GENOMIC DNA]</scope>
    <source>
        <strain evidence="10">cv. Fuchu</strain>
    </source>
</reference>
<name>A0A7J0GG90_9ERIC</name>
<gene>
    <name evidence="9" type="ORF">Acr_21g0004180</name>
</gene>
<dbReference type="SUPFAM" id="SSF52540">
    <property type="entry name" value="P-loop containing nucleoside triphosphate hydrolases"/>
    <property type="match status" value="1"/>
</dbReference>
<dbReference type="InterPro" id="IPR027417">
    <property type="entry name" value="P-loop_NTPase"/>
</dbReference>
<keyword evidence="2" id="KW-0547">Nucleotide-binding</keyword>
<keyword evidence="3" id="KW-0067">ATP-binding</keyword>
<protein>
    <submittedName>
        <fullName evidence="9">Preprotein translocase SecA family protein</fullName>
    </submittedName>
</protein>
<dbReference type="Proteomes" id="UP000585474">
    <property type="component" value="Unassembled WGS sequence"/>
</dbReference>
<keyword evidence="10" id="KW-1185">Reference proteome</keyword>
<evidence type="ECO:0000313" key="10">
    <source>
        <dbReference type="Proteomes" id="UP000585474"/>
    </source>
</evidence>
<dbReference type="GO" id="GO:0009941">
    <property type="term" value="C:chloroplast envelope"/>
    <property type="evidence" value="ECO:0007669"/>
    <property type="project" value="TreeGrafter"/>
</dbReference>
<sequence>MFSMHARPKYAAREAEIVAQAGRKNAITISTNMAGRGTDIILGGNPKMLAKEIIEDSLLSFLTQEAPDFEVDGEPISQQVLSKIKVGPSSLALLAKTALMESVEMGQSTEMQELKKLVDEQSEMYPLGPSIALAYLSVLEDCEKHCFNEGLEVKRLGGLHVIGTSLHESRRIDNQVRKLSTLTVRRE</sequence>
<dbReference type="InterPro" id="IPR000185">
    <property type="entry name" value="SecA"/>
</dbReference>
<dbReference type="InterPro" id="IPR044722">
    <property type="entry name" value="SecA_SF2_C"/>
</dbReference>
<organism evidence="9 10">
    <name type="scientific">Actinidia rufa</name>
    <dbReference type="NCBI Taxonomy" id="165716"/>
    <lineage>
        <taxon>Eukaryota</taxon>
        <taxon>Viridiplantae</taxon>
        <taxon>Streptophyta</taxon>
        <taxon>Embryophyta</taxon>
        <taxon>Tracheophyta</taxon>
        <taxon>Spermatophyta</taxon>
        <taxon>Magnoliopsida</taxon>
        <taxon>eudicotyledons</taxon>
        <taxon>Gunneridae</taxon>
        <taxon>Pentapetalae</taxon>
        <taxon>asterids</taxon>
        <taxon>Ericales</taxon>
        <taxon>Actinidiaceae</taxon>
        <taxon>Actinidia</taxon>
    </lineage>
</organism>
<keyword evidence="5" id="KW-1278">Translocase</keyword>
<dbReference type="PANTHER" id="PTHR30612">
    <property type="entry name" value="SECA INNER MEMBRANE COMPONENT OF SEC PROTEIN SECRETION SYSTEM"/>
    <property type="match status" value="1"/>
</dbReference>
<dbReference type="Gene3D" id="3.40.50.300">
    <property type="entry name" value="P-loop containing nucleotide triphosphate hydrolases"/>
    <property type="match status" value="1"/>
</dbReference>
<evidence type="ECO:0000259" key="8">
    <source>
        <dbReference type="PROSITE" id="PS51196"/>
    </source>
</evidence>
<dbReference type="GO" id="GO:0005524">
    <property type="term" value="F:ATP binding"/>
    <property type="evidence" value="ECO:0007669"/>
    <property type="project" value="UniProtKB-KW"/>
</dbReference>
<dbReference type="GO" id="GO:0006886">
    <property type="term" value="P:intracellular protein transport"/>
    <property type="evidence" value="ECO:0007669"/>
    <property type="project" value="InterPro"/>
</dbReference>
<keyword evidence="4" id="KW-0653">Protein transport</keyword>
<accession>A0A7J0GG90</accession>
<evidence type="ECO:0000256" key="4">
    <source>
        <dbReference type="ARBA" id="ARBA00022927"/>
    </source>
</evidence>
<dbReference type="EMBL" id="BJWL01000021">
    <property type="protein sequence ID" value="GFZ09819.1"/>
    <property type="molecule type" value="Genomic_DNA"/>
</dbReference>
<feature type="domain" description="SecA family profile" evidence="8">
    <location>
        <begin position="1"/>
        <end position="187"/>
    </location>
</feature>
<comment type="caution">
    <text evidence="9">The sequence shown here is derived from an EMBL/GenBank/DDBJ whole genome shotgun (WGS) entry which is preliminary data.</text>
</comment>
<dbReference type="GO" id="GO:0006605">
    <property type="term" value="P:protein targeting"/>
    <property type="evidence" value="ECO:0007669"/>
    <property type="project" value="InterPro"/>
</dbReference>
<proteinExistence type="predicted"/>
<evidence type="ECO:0000256" key="3">
    <source>
        <dbReference type="ARBA" id="ARBA00022840"/>
    </source>
</evidence>
<evidence type="ECO:0000256" key="2">
    <source>
        <dbReference type="ARBA" id="ARBA00022741"/>
    </source>
</evidence>
<dbReference type="Pfam" id="PF21090">
    <property type="entry name" value="P-loop_SecA"/>
    <property type="match status" value="1"/>
</dbReference>
<dbReference type="PANTHER" id="PTHR30612:SF11">
    <property type="entry name" value="PROTEIN TRANSLOCASE SUBUNIT SECA2, CHLOROPLASTIC"/>
    <property type="match status" value="1"/>
</dbReference>
<evidence type="ECO:0000256" key="5">
    <source>
        <dbReference type="ARBA" id="ARBA00022967"/>
    </source>
</evidence>